<dbReference type="InterPro" id="IPR009057">
    <property type="entry name" value="Homeodomain-like_sf"/>
</dbReference>
<evidence type="ECO:0000313" key="7">
    <source>
        <dbReference type="EMBL" id="OHV44755.1"/>
    </source>
</evidence>
<keyword evidence="4" id="KW-0804">Transcription</keyword>
<gene>
    <name evidence="7" type="ORF">BBK14_30730</name>
</gene>
<dbReference type="InterPro" id="IPR039538">
    <property type="entry name" value="BetI_C"/>
</dbReference>
<dbReference type="AlphaFoldDB" id="A0A1S1RH81"/>
<dbReference type="PANTHER" id="PTHR30055">
    <property type="entry name" value="HTH-TYPE TRANSCRIPTIONAL REGULATOR RUTR"/>
    <property type="match status" value="1"/>
</dbReference>
<dbReference type="SUPFAM" id="SSF46689">
    <property type="entry name" value="Homeodomain-like"/>
    <property type="match status" value="1"/>
</dbReference>
<dbReference type="Pfam" id="PF13977">
    <property type="entry name" value="TetR_C_6"/>
    <property type="match status" value="1"/>
</dbReference>
<evidence type="ECO:0000313" key="8">
    <source>
        <dbReference type="Proteomes" id="UP000179769"/>
    </source>
</evidence>
<reference evidence="8" key="1">
    <citation type="submission" date="2016-07" db="EMBL/GenBank/DDBJ databases">
        <title>Frankia sp. NRRL B-16219 Genome sequencing.</title>
        <authorList>
            <person name="Ghodhbane-Gtari F."/>
            <person name="Swanson E."/>
            <person name="Gueddou A."/>
            <person name="Louati M."/>
            <person name="Nouioui I."/>
            <person name="Hezbri K."/>
            <person name="Abebe-Akele F."/>
            <person name="Simpson S."/>
            <person name="Morris K."/>
            <person name="Thomas K."/>
            <person name="Gtari M."/>
            <person name="Tisa L.S."/>
        </authorList>
    </citation>
    <scope>NUCLEOTIDE SEQUENCE [LARGE SCALE GENOMIC DNA]</scope>
    <source>
        <strain evidence="8">NRRL B-16219</strain>
    </source>
</reference>
<evidence type="ECO:0000256" key="3">
    <source>
        <dbReference type="ARBA" id="ARBA00023125"/>
    </source>
</evidence>
<dbReference type="EMBL" id="MAXA01000018">
    <property type="protein sequence ID" value="OHV44755.1"/>
    <property type="molecule type" value="Genomic_DNA"/>
</dbReference>
<name>A0A1S1RH81_9ACTN</name>
<evidence type="ECO:0000256" key="2">
    <source>
        <dbReference type="ARBA" id="ARBA00023015"/>
    </source>
</evidence>
<dbReference type="Proteomes" id="UP000179769">
    <property type="component" value="Unassembled WGS sequence"/>
</dbReference>
<dbReference type="InterPro" id="IPR050109">
    <property type="entry name" value="HTH-type_TetR-like_transc_reg"/>
</dbReference>
<keyword evidence="2" id="KW-0805">Transcription regulation</keyword>
<dbReference type="Pfam" id="PF00440">
    <property type="entry name" value="TetR_N"/>
    <property type="match status" value="1"/>
</dbReference>
<evidence type="ECO:0000256" key="4">
    <source>
        <dbReference type="ARBA" id="ARBA00023163"/>
    </source>
</evidence>
<evidence type="ECO:0000259" key="6">
    <source>
        <dbReference type="PROSITE" id="PS50977"/>
    </source>
</evidence>
<dbReference type="GO" id="GO:0003700">
    <property type="term" value="F:DNA-binding transcription factor activity"/>
    <property type="evidence" value="ECO:0007669"/>
    <property type="project" value="TreeGrafter"/>
</dbReference>
<protein>
    <submittedName>
        <fullName evidence="7">TetR family transcriptional regulator</fullName>
    </submittedName>
</protein>
<proteinExistence type="predicted"/>
<dbReference type="Gene3D" id="1.10.10.60">
    <property type="entry name" value="Homeodomain-like"/>
    <property type="match status" value="1"/>
</dbReference>
<comment type="caution">
    <text evidence="7">The sequence shown here is derived from an EMBL/GenBank/DDBJ whole genome shotgun (WGS) entry which is preliminary data.</text>
</comment>
<dbReference type="InterPro" id="IPR036271">
    <property type="entry name" value="Tet_transcr_reg_TetR-rel_C_sf"/>
</dbReference>
<dbReference type="OrthoDB" id="3212055at2"/>
<evidence type="ECO:0000256" key="1">
    <source>
        <dbReference type="ARBA" id="ARBA00022491"/>
    </source>
</evidence>
<dbReference type="PROSITE" id="PS50977">
    <property type="entry name" value="HTH_TETR_2"/>
    <property type="match status" value="1"/>
</dbReference>
<evidence type="ECO:0000256" key="5">
    <source>
        <dbReference type="PROSITE-ProRule" id="PRU00335"/>
    </source>
</evidence>
<dbReference type="Gene3D" id="1.10.357.10">
    <property type="entry name" value="Tetracycline Repressor, domain 2"/>
    <property type="match status" value="1"/>
</dbReference>
<organism evidence="7 8">
    <name type="scientific">Parafrankia soli</name>
    <dbReference type="NCBI Taxonomy" id="2599596"/>
    <lineage>
        <taxon>Bacteria</taxon>
        <taxon>Bacillati</taxon>
        <taxon>Actinomycetota</taxon>
        <taxon>Actinomycetes</taxon>
        <taxon>Frankiales</taxon>
        <taxon>Frankiaceae</taxon>
        <taxon>Parafrankia</taxon>
    </lineage>
</organism>
<dbReference type="PANTHER" id="PTHR30055:SF146">
    <property type="entry name" value="HTH-TYPE TRANSCRIPTIONAL DUAL REGULATOR CECR"/>
    <property type="match status" value="1"/>
</dbReference>
<feature type="DNA-binding region" description="H-T-H motif" evidence="5">
    <location>
        <begin position="38"/>
        <end position="57"/>
    </location>
</feature>
<dbReference type="SUPFAM" id="SSF48498">
    <property type="entry name" value="Tetracyclin repressor-like, C-terminal domain"/>
    <property type="match status" value="1"/>
</dbReference>
<dbReference type="PRINTS" id="PR00455">
    <property type="entry name" value="HTHTETR"/>
</dbReference>
<dbReference type="RefSeq" id="WP_071059861.1">
    <property type="nucleotide sequence ID" value="NZ_MAXA01000018.1"/>
</dbReference>
<sequence>MTNQRKPRGPYRKGVERREQILQAALEVFAQHGDRGSSLQEIADRVGVTQPALLHYFGSREELLLAVIEQRDTLGRHVSAETKKPGDIAAQAVRHSMDQPGLIRLFVALSAAATDPAHTAHSFFVDRYQNLTNLISSGLEEGQRAGQVRTDEPADQMARLLLAVMDGLQIQWLLDPSIDMPAMVATFTRMYTAWLPASA</sequence>
<dbReference type="InterPro" id="IPR001647">
    <property type="entry name" value="HTH_TetR"/>
</dbReference>
<dbReference type="GO" id="GO:0000976">
    <property type="term" value="F:transcription cis-regulatory region binding"/>
    <property type="evidence" value="ECO:0007669"/>
    <property type="project" value="TreeGrafter"/>
</dbReference>
<keyword evidence="8" id="KW-1185">Reference proteome</keyword>
<keyword evidence="1" id="KW-0678">Repressor</keyword>
<feature type="domain" description="HTH tetR-type" evidence="6">
    <location>
        <begin position="15"/>
        <end position="75"/>
    </location>
</feature>
<keyword evidence="3 5" id="KW-0238">DNA-binding</keyword>
<accession>A0A1S1RH81</accession>